<accession>A0A6A6JF42</accession>
<evidence type="ECO:0000313" key="2">
    <source>
        <dbReference type="EMBL" id="KAF2274927.1"/>
    </source>
</evidence>
<evidence type="ECO:0000256" key="1">
    <source>
        <dbReference type="SAM" id="Phobius"/>
    </source>
</evidence>
<sequence>MSSTTLTEREEPAAFAHHSIPRRTSRLPRKLRFPILLALNFCINSSLWSVAEKFLPAELGAVSKNEDDIYHVLARLAYRIGFLYFTWRANYDWVDVSALTTLTTVPYAYVLATYYAVSKQTVAVLTTIEVLSIAFPTLLLRPLSPYHKPNAPVQTRFLIESFQVQVSTALLAIGVYVVVLWVAIRSSLLNTFLVSHFDIPTLEESHTETPLSLAVKLAPAGLAARSFLLNPSFGAQSGARTPTRAFDPATATLSETLRYNFWFFTKRTRTLIKQTAVISAFMLVNTALRTLTLQGSDAVGATGYAAGWVLATVVTAAWWLWVGDTED</sequence>
<dbReference type="EMBL" id="ML986500">
    <property type="protein sequence ID" value="KAF2274927.1"/>
    <property type="molecule type" value="Genomic_DNA"/>
</dbReference>
<feature type="transmembrane region" description="Helical" evidence="1">
    <location>
        <begin position="31"/>
        <end position="49"/>
    </location>
</feature>
<reference evidence="2" key="1">
    <citation type="journal article" date="2020" name="Stud. Mycol.">
        <title>101 Dothideomycetes genomes: a test case for predicting lifestyles and emergence of pathogens.</title>
        <authorList>
            <person name="Haridas S."/>
            <person name="Albert R."/>
            <person name="Binder M."/>
            <person name="Bloem J."/>
            <person name="Labutti K."/>
            <person name="Salamov A."/>
            <person name="Andreopoulos B."/>
            <person name="Baker S."/>
            <person name="Barry K."/>
            <person name="Bills G."/>
            <person name="Bluhm B."/>
            <person name="Cannon C."/>
            <person name="Castanera R."/>
            <person name="Culley D."/>
            <person name="Daum C."/>
            <person name="Ezra D."/>
            <person name="Gonzalez J."/>
            <person name="Henrissat B."/>
            <person name="Kuo A."/>
            <person name="Liang C."/>
            <person name="Lipzen A."/>
            <person name="Lutzoni F."/>
            <person name="Magnuson J."/>
            <person name="Mondo S."/>
            <person name="Nolan M."/>
            <person name="Ohm R."/>
            <person name="Pangilinan J."/>
            <person name="Park H.-J."/>
            <person name="Ramirez L."/>
            <person name="Alfaro M."/>
            <person name="Sun H."/>
            <person name="Tritt A."/>
            <person name="Yoshinaga Y."/>
            <person name="Zwiers L.-H."/>
            <person name="Turgeon B."/>
            <person name="Goodwin S."/>
            <person name="Spatafora J."/>
            <person name="Crous P."/>
            <person name="Grigoriev I."/>
        </authorList>
    </citation>
    <scope>NUCLEOTIDE SEQUENCE</scope>
    <source>
        <strain evidence="2">CBS 379.55</strain>
    </source>
</reference>
<dbReference type="OrthoDB" id="5394254at2759"/>
<keyword evidence="1" id="KW-1133">Transmembrane helix</keyword>
<keyword evidence="1" id="KW-0472">Membrane</keyword>
<feature type="transmembrane region" description="Helical" evidence="1">
    <location>
        <begin position="123"/>
        <end position="143"/>
    </location>
</feature>
<dbReference type="AlphaFoldDB" id="A0A6A6JF42"/>
<gene>
    <name evidence="2" type="ORF">EI97DRAFT_459880</name>
</gene>
<keyword evidence="3" id="KW-1185">Reference proteome</keyword>
<organism evidence="2 3">
    <name type="scientific">Westerdykella ornata</name>
    <dbReference type="NCBI Taxonomy" id="318751"/>
    <lineage>
        <taxon>Eukaryota</taxon>
        <taxon>Fungi</taxon>
        <taxon>Dikarya</taxon>
        <taxon>Ascomycota</taxon>
        <taxon>Pezizomycotina</taxon>
        <taxon>Dothideomycetes</taxon>
        <taxon>Pleosporomycetidae</taxon>
        <taxon>Pleosporales</taxon>
        <taxon>Sporormiaceae</taxon>
        <taxon>Westerdykella</taxon>
    </lineage>
</organism>
<evidence type="ECO:0000313" key="3">
    <source>
        <dbReference type="Proteomes" id="UP000800097"/>
    </source>
</evidence>
<feature type="transmembrane region" description="Helical" evidence="1">
    <location>
        <begin position="164"/>
        <end position="184"/>
    </location>
</feature>
<feature type="transmembrane region" description="Helical" evidence="1">
    <location>
        <begin position="99"/>
        <end position="117"/>
    </location>
</feature>
<protein>
    <submittedName>
        <fullName evidence="2">Uncharacterized protein</fullName>
    </submittedName>
</protein>
<dbReference type="GeneID" id="54554223"/>
<name>A0A6A6JF42_WESOR</name>
<keyword evidence="1" id="KW-0812">Transmembrane</keyword>
<dbReference type="Proteomes" id="UP000800097">
    <property type="component" value="Unassembled WGS sequence"/>
</dbReference>
<dbReference type="RefSeq" id="XP_033652466.1">
    <property type="nucleotide sequence ID" value="XM_033801048.1"/>
</dbReference>
<feature type="transmembrane region" description="Helical" evidence="1">
    <location>
        <begin position="271"/>
        <end position="291"/>
    </location>
</feature>
<proteinExistence type="predicted"/>
<feature type="transmembrane region" description="Helical" evidence="1">
    <location>
        <begin position="303"/>
        <end position="321"/>
    </location>
</feature>